<dbReference type="InterPro" id="IPR001872">
    <property type="entry name" value="Peptidase_A8"/>
</dbReference>
<dbReference type="GO" id="GO:0004190">
    <property type="term" value="F:aspartic-type endopeptidase activity"/>
    <property type="evidence" value="ECO:0007669"/>
    <property type="project" value="UniProtKB-UniRule"/>
</dbReference>
<evidence type="ECO:0000256" key="3">
    <source>
        <dbReference type="ARBA" id="ARBA00022670"/>
    </source>
</evidence>
<dbReference type="GO" id="GO:0006508">
    <property type="term" value="P:proteolysis"/>
    <property type="evidence" value="ECO:0007669"/>
    <property type="project" value="UniProtKB-KW"/>
</dbReference>
<keyword evidence="5 9" id="KW-0064">Aspartyl protease</keyword>
<dbReference type="EMBL" id="LSDC01000076">
    <property type="protein sequence ID" value="KXB59375.1"/>
    <property type="molecule type" value="Genomic_DNA"/>
</dbReference>
<organism evidence="12 13">
    <name type="scientific">Gemella haemolysans</name>
    <dbReference type="NCBI Taxonomy" id="1379"/>
    <lineage>
        <taxon>Bacteria</taxon>
        <taxon>Bacillati</taxon>
        <taxon>Bacillota</taxon>
        <taxon>Bacilli</taxon>
        <taxon>Bacillales</taxon>
        <taxon>Gemellaceae</taxon>
        <taxon>Gemella</taxon>
    </lineage>
</organism>
<comment type="caution">
    <text evidence="9">Lacks conserved residue(s) required for the propagation of feature annotation.</text>
</comment>
<dbReference type="GO" id="GO:0005886">
    <property type="term" value="C:plasma membrane"/>
    <property type="evidence" value="ECO:0007669"/>
    <property type="project" value="UniProtKB-SubCell"/>
</dbReference>
<feature type="transmembrane region" description="Helical" evidence="9">
    <location>
        <begin position="126"/>
        <end position="146"/>
    </location>
</feature>
<evidence type="ECO:0000313" key="12">
    <source>
        <dbReference type="EMBL" id="KXB59375.1"/>
    </source>
</evidence>
<dbReference type="PROSITE" id="PS00855">
    <property type="entry name" value="SPASE_II"/>
    <property type="match status" value="1"/>
</dbReference>
<dbReference type="UniPathway" id="UPA00665"/>
<evidence type="ECO:0000256" key="6">
    <source>
        <dbReference type="ARBA" id="ARBA00022801"/>
    </source>
</evidence>
<feature type="active site" evidence="9">
    <location>
        <position position="113"/>
    </location>
</feature>
<name>A0A133ZVC3_9BACL</name>
<evidence type="ECO:0000256" key="5">
    <source>
        <dbReference type="ARBA" id="ARBA00022750"/>
    </source>
</evidence>
<feature type="active site" evidence="9">
    <location>
        <position position="131"/>
    </location>
</feature>
<dbReference type="STRING" id="1379.HMPREF3186_01193"/>
<evidence type="ECO:0000256" key="2">
    <source>
        <dbReference type="ARBA" id="ARBA00022475"/>
    </source>
</evidence>
<evidence type="ECO:0000256" key="9">
    <source>
        <dbReference type="HAMAP-Rule" id="MF_00161"/>
    </source>
</evidence>
<keyword evidence="6 9" id="KW-0378">Hydrolase</keyword>
<dbReference type="PANTHER" id="PTHR33695">
    <property type="entry name" value="LIPOPROTEIN SIGNAL PEPTIDASE"/>
    <property type="match status" value="1"/>
</dbReference>
<reference evidence="13" key="1">
    <citation type="submission" date="2016-01" db="EMBL/GenBank/DDBJ databases">
        <authorList>
            <person name="Mitreva M."/>
            <person name="Pepin K.H."/>
            <person name="Mihindukulasuriya K.A."/>
            <person name="Fulton R."/>
            <person name="Fronick C."/>
            <person name="O'Laughlin M."/>
            <person name="Miner T."/>
            <person name="Herter B."/>
            <person name="Rosa B.A."/>
            <person name="Cordes M."/>
            <person name="Tomlinson C."/>
            <person name="Wollam A."/>
            <person name="Palsikar V.B."/>
            <person name="Mardis E.R."/>
            <person name="Wilson R.K."/>
        </authorList>
    </citation>
    <scope>NUCLEOTIDE SEQUENCE [LARGE SCALE GENOMIC DNA]</scope>
    <source>
        <strain evidence="13">DNF01167</strain>
    </source>
</reference>
<dbReference type="HAMAP" id="MF_00161">
    <property type="entry name" value="LspA"/>
    <property type="match status" value="1"/>
</dbReference>
<evidence type="ECO:0000256" key="7">
    <source>
        <dbReference type="ARBA" id="ARBA00022989"/>
    </source>
</evidence>
<accession>A0A133ZVC3</accession>
<evidence type="ECO:0000256" key="1">
    <source>
        <dbReference type="ARBA" id="ARBA00006139"/>
    </source>
</evidence>
<evidence type="ECO:0000256" key="8">
    <source>
        <dbReference type="ARBA" id="ARBA00023136"/>
    </source>
</evidence>
<comment type="pathway">
    <text evidence="9">Protein modification; lipoprotein biosynthesis (signal peptide cleavage).</text>
</comment>
<evidence type="ECO:0000256" key="4">
    <source>
        <dbReference type="ARBA" id="ARBA00022692"/>
    </source>
</evidence>
<dbReference type="NCBIfam" id="TIGR00077">
    <property type="entry name" value="lspA"/>
    <property type="match status" value="1"/>
</dbReference>
<comment type="subcellular location">
    <subcellularLocation>
        <location evidence="9">Cell membrane</location>
        <topology evidence="9">Multi-pass membrane protein</topology>
    </subcellularLocation>
</comment>
<dbReference type="Proteomes" id="UP000070355">
    <property type="component" value="Unassembled WGS sequence"/>
</dbReference>
<dbReference type="PRINTS" id="PR00781">
    <property type="entry name" value="LIPOSIGPTASE"/>
</dbReference>
<comment type="function">
    <text evidence="9 10">This protein specifically catalyzes the removal of signal peptides from prolipoproteins.</text>
</comment>
<evidence type="ECO:0000256" key="11">
    <source>
        <dbReference type="RuleBase" id="RU004181"/>
    </source>
</evidence>
<keyword evidence="3 9" id="KW-0645">Protease</keyword>
<keyword evidence="8 9" id="KW-0472">Membrane</keyword>
<dbReference type="AlphaFoldDB" id="A0A133ZVC3"/>
<sequence>MLIIFILACFLILLDQLSKNFIVNHFSLGESKEVIVNFFSISSHRNRGAAWGILQDSRLFFLIVTVIFIAILTYYLFKQKNTLSSFDKGTFALVYGGAIGNFIDRLTRHEVVDFLDFRIFGYDFPIFNLADCFICVGVLFLLFKIYKEEDK</sequence>
<dbReference type="Pfam" id="PF01252">
    <property type="entry name" value="Peptidase_A8"/>
    <property type="match status" value="1"/>
</dbReference>
<keyword evidence="2 9" id="KW-1003">Cell membrane</keyword>
<dbReference type="PATRIC" id="fig|1379.3.peg.1173"/>
<feature type="transmembrane region" description="Helical" evidence="9">
    <location>
        <begin position="59"/>
        <end position="77"/>
    </location>
</feature>
<dbReference type="RefSeq" id="WP_060914322.1">
    <property type="nucleotide sequence ID" value="NZ_JAGZGJ010000004.1"/>
</dbReference>
<keyword evidence="4 9" id="KW-0812">Transmembrane</keyword>
<evidence type="ECO:0000256" key="10">
    <source>
        <dbReference type="RuleBase" id="RU000594"/>
    </source>
</evidence>
<dbReference type="OrthoDB" id="9810259at2"/>
<keyword evidence="7 9" id="KW-1133">Transmembrane helix</keyword>
<dbReference type="EC" id="3.4.23.36" evidence="9"/>
<protein>
    <recommendedName>
        <fullName evidence="9">Lipoprotein signal peptidase</fullName>
        <ecNumber evidence="9">3.4.23.36</ecNumber>
    </recommendedName>
    <alternativeName>
        <fullName evidence="9">Prolipoprotein signal peptidase</fullName>
    </alternativeName>
    <alternativeName>
        <fullName evidence="9">Signal peptidase II</fullName>
        <shortName evidence="9">SPase II</shortName>
    </alternativeName>
</protein>
<proteinExistence type="inferred from homology"/>
<comment type="catalytic activity">
    <reaction evidence="9 10">
        <text>Release of signal peptides from bacterial membrane prolipoproteins. Hydrolyzes -Xaa-Yaa-Zaa-|-(S,diacylglyceryl)Cys-, in which Xaa is hydrophobic (preferably Leu), and Yaa (Ala or Ser) and Zaa (Gly or Ala) have small, neutral side chains.</text>
        <dbReference type="EC" id="3.4.23.36"/>
    </reaction>
</comment>
<comment type="similarity">
    <text evidence="1 9 11">Belongs to the peptidase A8 family.</text>
</comment>
<gene>
    <name evidence="9" type="primary">lspA</name>
    <name evidence="12" type="ORF">HMPREF3186_01193</name>
</gene>
<dbReference type="PANTHER" id="PTHR33695:SF1">
    <property type="entry name" value="LIPOPROTEIN SIGNAL PEPTIDASE"/>
    <property type="match status" value="1"/>
</dbReference>
<evidence type="ECO:0000313" key="13">
    <source>
        <dbReference type="Proteomes" id="UP000070355"/>
    </source>
</evidence>
<comment type="caution">
    <text evidence="12">The sequence shown here is derived from an EMBL/GenBank/DDBJ whole genome shotgun (WGS) entry which is preliminary data.</text>
</comment>